<keyword evidence="2" id="KW-1185">Reference proteome</keyword>
<evidence type="ECO:0000313" key="1">
    <source>
        <dbReference type="EMBL" id="SDH75528.1"/>
    </source>
</evidence>
<dbReference type="Proteomes" id="UP000183263">
    <property type="component" value="Unassembled WGS sequence"/>
</dbReference>
<dbReference type="RefSeq" id="WP_072736436.1">
    <property type="nucleotide sequence ID" value="NZ_CP048813.1"/>
</dbReference>
<proteinExistence type="predicted"/>
<reference evidence="1 2" key="1">
    <citation type="submission" date="2016-10" db="EMBL/GenBank/DDBJ databases">
        <authorList>
            <person name="de Groot N.N."/>
        </authorList>
    </citation>
    <scope>NUCLEOTIDE SEQUENCE [LARGE SCALE GENOMIC DNA]</scope>
    <source>
        <strain evidence="1 2">DSM 44892</strain>
    </source>
</reference>
<dbReference type="EMBL" id="FNDN01000003">
    <property type="protein sequence ID" value="SDH75528.1"/>
    <property type="molecule type" value="Genomic_DNA"/>
</dbReference>
<name>A0A1G8F056_9NOCA</name>
<evidence type="ECO:0000313" key="2">
    <source>
        <dbReference type="Proteomes" id="UP000183263"/>
    </source>
</evidence>
<accession>A0A1G8F056</accession>
<sequence>MEPDQWFRLWITLGQVLGSGLVTFGTVWLGAWLALRKTRNDSNANELDFWVNELSAVLRRVLDAGELAETDTDAAETEVKKIWMDLLKLSMVRPTPRDSASEVLVRTMEMGFMAGGGVTQYIGEGGSVNLPAEVEAAGVDLISGIPLLNRVLTDTIELGQKWRLRGVSKREIRRALKTRSSQLGFTINRPDAGTGTHSKHGGWI</sequence>
<dbReference type="AlphaFoldDB" id="A0A1G8F056"/>
<gene>
    <name evidence="1" type="ORF">SAMN05444695_103122</name>
</gene>
<organism evidence="1 2">
    <name type="scientific">Rhodococcus triatomae</name>
    <dbReference type="NCBI Taxonomy" id="300028"/>
    <lineage>
        <taxon>Bacteria</taxon>
        <taxon>Bacillati</taxon>
        <taxon>Actinomycetota</taxon>
        <taxon>Actinomycetes</taxon>
        <taxon>Mycobacteriales</taxon>
        <taxon>Nocardiaceae</taxon>
        <taxon>Rhodococcus</taxon>
    </lineage>
</organism>
<protein>
    <submittedName>
        <fullName evidence="1">Uncharacterized protein</fullName>
    </submittedName>
</protein>